<dbReference type="GO" id="GO:0005886">
    <property type="term" value="C:plasma membrane"/>
    <property type="evidence" value="ECO:0007669"/>
    <property type="project" value="UniProtKB-SubCell"/>
</dbReference>
<feature type="transmembrane region" description="Helical" evidence="9">
    <location>
        <begin position="12"/>
        <end position="32"/>
    </location>
</feature>
<keyword evidence="5" id="KW-0418">Kinase</keyword>
<organism evidence="12 13">
    <name type="scientific">Cellulomonas humilata</name>
    <dbReference type="NCBI Taxonomy" id="144055"/>
    <lineage>
        <taxon>Bacteria</taxon>
        <taxon>Bacillati</taxon>
        <taxon>Actinomycetota</taxon>
        <taxon>Actinomycetes</taxon>
        <taxon>Micrococcales</taxon>
        <taxon>Cellulomonadaceae</taxon>
        <taxon>Cellulomonas</taxon>
    </lineage>
</organism>
<evidence type="ECO:0000256" key="6">
    <source>
        <dbReference type="ARBA" id="ARBA00022989"/>
    </source>
</evidence>
<dbReference type="GO" id="GO:0000155">
    <property type="term" value="F:phosphorelay sensor kinase activity"/>
    <property type="evidence" value="ECO:0007669"/>
    <property type="project" value="InterPro"/>
</dbReference>
<feature type="transmembrane region" description="Helical" evidence="9">
    <location>
        <begin position="99"/>
        <end position="124"/>
    </location>
</feature>
<comment type="caution">
    <text evidence="12">The sequence shown here is derived from an EMBL/GenBank/DDBJ whole genome shotgun (WGS) entry which is preliminary data.</text>
</comment>
<keyword evidence="13" id="KW-1185">Reference proteome</keyword>
<evidence type="ECO:0000313" key="12">
    <source>
        <dbReference type="EMBL" id="NUU18155.1"/>
    </source>
</evidence>
<reference evidence="12 13" key="1">
    <citation type="submission" date="2020-05" db="EMBL/GenBank/DDBJ databases">
        <title>Genome Sequencing of Type Strains.</title>
        <authorList>
            <person name="Lemaire J.F."/>
            <person name="Inderbitzin P."/>
            <person name="Gregorio O.A."/>
            <person name="Collins S.B."/>
            <person name="Wespe N."/>
            <person name="Knight-Connoni V."/>
        </authorList>
    </citation>
    <scope>NUCLEOTIDE SEQUENCE [LARGE SCALE GENOMIC DNA]</scope>
    <source>
        <strain evidence="12 13">ATCC 25174</strain>
    </source>
</reference>
<evidence type="ECO:0000256" key="2">
    <source>
        <dbReference type="ARBA" id="ARBA00022475"/>
    </source>
</evidence>
<evidence type="ECO:0000256" key="8">
    <source>
        <dbReference type="ARBA" id="ARBA00023136"/>
    </source>
</evidence>
<dbReference type="AlphaFoldDB" id="A0A7Y6A1Z9"/>
<feature type="domain" description="Signal transduction histidine kinase subgroup 3 dimerisation and phosphoacceptor" evidence="11">
    <location>
        <begin position="182"/>
        <end position="247"/>
    </location>
</feature>
<evidence type="ECO:0000256" key="3">
    <source>
        <dbReference type="ARBA" id="ARBA00022679"/>
    </source>
</evidence>
<name>A0A7Y6A1Z9_9CELL</name>
<dbReference type="PANTHER" id="PTHR24421:SF37">
    <property type="entry name" value="SENSOR HISTIDINE KINASE NARS"/>
    <property type="match status" value="1"/>
</dbReference>
<dbReference type="Pfam" id="PF02518">
    <property type="entry name" value="HATPase_c"/>
    <property type="match status" value="1"/>
</dbReference>
<feature type="transmembrane region" description="Helical" evidence="9">
    <location>
        <begin position="136"/>
        <end position="156"/>
    </location>
</feature>
<dbReference type="Proteomes" id="UP000565724">
    <property type="component" value="Unassembled WGS sequence"/>
</dbReference>
<accession>A0A7Y6A1Z9</accession>
<dbReference type="EMBL" id="JABMCI010000066">
    <property type="protein sequence ID" value="NUU18155.1"/>
    <property type="molecule type" value="Genomic_DNA"/>
</dbReference>
<evidence type="ECO:0000256" key="5">
    <source>
        <dbReference type="ARBA" id="ARBA00022777"/>
    </source>
</evidence>
<dbReference type="InterPro" id="IPR011712">
    <property type="entry name" value="Sig_transdc_His_kin_sub3_dim/P"/>
</dbReference>
<dbReference type="GO" id="GO:0046983">
    <property type="term" value="F:protein dimerization activity"/>
    <property type="evidence" value="ECO:0007669"/>
    <property type="project" value="InterPro"/>
</dbReference>
<dbReference type="InterPro" id="IPR050482">
    <property type="entry name" value="Sensor_HK_TwoCompSys"/>
</dbReference>
<dbReference type="CDD" id="cd16917">
    <property type="entry name" value="HATPase_UhpB-NarQ-NarX-like"/>
    <property type="match status" value="1"/>
</dbReference>
<keyword evidence="6 9" id="KW-1133">Transmembrane helix</keyword>
<feature type="domain" description="Histidine kinase/HSP90-like ATPase" evidence="10">
    <location>
        <begin position="293"/>
        <end position="379"/>
    </location>
</feature>
<comment type="subcellular location">
    <subcellularLocation>
        <location evidence="1">Cell membrane</location>
        <topology evidence="1">Multi-pass membrane protein</topology>
    </subcellularLocation>
</comment>
<sequence>MSTVQRDFTQRVVAVALIVRLLAITVALFGMIGEQITGTMLASVLVLSATSFSFLMYPSVARFVVHHPLAVVADLLLTLLVLAALGVESPLVLATFSTALVMGILFERRIAVLGAAALVTGFLLVDRVQGPPTTGFMINLGIPALYVGLVAVGSVVRHAHEREVAIASDLVEANRAVAQADERARLAREMHDSLGKTLHGIALAAEALPVWVERDPPTAVRYAHGLADAARQAAAEARALLVRLRADQPDRPLAQVLADQCRSWAAETGIECTFVSHGAVDLSTDARYEALAIVAEALENVQRHADASHASVTLVGAEHGAVRVEVVDDGRGFVVLDGEVSPPNHFGLTGMRERAAQAGATLAVSSTLGQGTRVVLTLDPVKETSGVR</sequence>
<evidence type="ECO:0000256" key="1">
    <source>
        <dbReference type="ARBA" id="ARBA00004651"/>
    </source>
</evidence>
<proteinExistence type="predicted"/>
<evidence type="ECO:0000313" key="13">
    <source>
        <dbReference type="Proteomes" id="UP000565724"/>
    </source>
</evidence>
<feature type="transmembrane region" description="Helical" evidence="9">
    <location>
        <begin position="69"/>
        <end position="87"/>
    </location>
</feature>
<dbReference type="RefSeq" id="WP_175348075.1">
    <property type="nucleotide sequence ID" value="NZ_JABMCI010000066.1"/>
</dbReference>
<keyword evidence="3" id="KW-0808">Transferase</keyword>
<dbReference type="InterPro" id="IPR003594">
    <property type="entry name" value="HATPase_dom"/>
</dbReference>
<keyword evidence="7" id="KW-0902">Two-component regulatory system</keyword>
<dbReference type="PANTHER" id="PTHR24421">
    <property type="entry name" value="NITRATE/NITRITE SENSOR PROTEIN NARX-RELATED"/>
    <property type="match status" value="1"/>
</dbReference>
<keyword evidence="8 9" id="KW-0472">Membrane</keyword>
<evidence type="ECO:0008006" key="14">
    <source>
        <dbReference type="Google" id="ProtNLM"/>
    </source>
</evidence>
<evidence type="ECO:0000256" key="7">
    <source>
        <dbReference type="ARBA" id="ARBA00023012"/>
    </source>
</evidence>
<gene>
    <name evidence="12" type="ORF">HP550_12935</name>
</gene>
<evidence type="ECO:0000259" key="11">
    <source>
        <dbReference type="Pfam" id="PF07730"/>
    </source>
</evidence>
<evidence type="ECO:0000259" key="10">
    <source>
        <dbReference type="Pfam" id="PF02518"/>
    </source>
</evidence>
<dbReference type="Gene3D" id="1.20.5.1930">
    <property type="match status" value="1"/>
</dbReference>
<evidence type="ECO:0000256" key="9">
    <source>
        <dbReference type="SAM" id="Phobius"/>
    </source>
</evidence>
<feature type="transmembrane region" description="Helical" evidence="9">
    <location>
        <begin position="38"/>
        <end position="57"/>
    </location>
</feature>
<dbReference type="SUPFAM" id="SSF55874">
    <property type="entry name" value="ATPase domain of HSP90 chaperone/DNA topoisomerase II/histidine kinase"/>
    <property type="match status" value="1"/>
</dbReference>
<evidence type="ECO:0000256" key="4">
    <source>
        <dbReference type="ARBA" id="ARBA00022692"/>
    </source>
</evidence>
<keyword evidence="4 9" id="KW-0812">Transmembrane</keyword>
<protein>
    <recommendedName>
        <fullName evidence="14">Two-component sensor histidine kinase</fullName>
    </recommendedName>
</protein>
<dbReference type="InterPro" id="IPR036890">
    <property type="entry name" value="HATPase_C_sf"/>
</dbReference>
<dbReference type="Pfam" id="PF07730">
    <property type="entry name" value="HisKA_3"/>
    <property type="match status" value="1"/>
</dbReference>
<dbReference type="Gene3D" id="3.30.565.10">
    <property type="entry name" value="Histidine kinase-like ATPase, C-terminal domain"/>
    <property type="match status" value="1"/>
</dbReference>
<keyword evidence="2" id="KW-1003">Cell membrane</keyword>